<dbReference type="AlphaFoldDB" id="A0A1I7UWN3"/>
<sequence length="120" mass="13735">MHPRQAKTPYCLLWTAISQQTAHLTDDIVELIEEFETKDEEFTFSDPLLSTNPTGYVWGDKQPSGKNSNNSNCIYAQFNTTNRQYQTMGIDDYTCEVTMSVMNWTVYTGYVCGMTPSYLT</sequence>
<evidence type="ECO:0000313" key="2">
    <source>
        <dbReference type="WBParaSite" id="Csp11.Scaffold630.g20089.t1"/>
    </source>
</evidence>
<dbReference type="eggNOG" id="KOG4297">
    <property type="taxonomic scope" value="Eukaryota"/>
</dbReference>
<protein>
    <submittedName>
        <fullName evidence="2">C-type lectin domain-containing protein</fullName>
    </submittedName>
</protein>
<dbReference type="Proteomes" id="UP000095282">
    <property type="component" value="Unplaced"/>
</dbReference>
<name>A0A1I7UWN3_9PELO</name>
<accession>A0A1I7UWN3</accession>
<reference evidence="2" key="1">
    <citation type="submission" date="2016-11" db="UniProtKB">
        <authorList>
            <consortium name="WormBaseParasite"/>
        </authorList>
    </citation>
    <scope>IDENTIFICATION</scope>
</reference>
<proteinExistence type="predicted"/>
<dbReference type="STRING" id="1561998.A0A1I7UWN3"/>
<dbReference type="WBParaSite" id="Csp11.Scaffold630.g20089.t1">
    <property type="protein sequence ID" value="Csp11.Scaffold630.g20089.t1"/>
    <property type="gene ID" value="Csp11.Scaffold630.g20089"/>
</dbReference>
<evidence type="ECO:0000313" key="1">
    <source>
        <dbReference type="Proteomes" id="UP000095282"/>
    </source>
</evidence>
<organism evidence="1 2">
    <name type="scientific">Caenorhabditis tropicalis</name>
    <dbReference type="NCBI Taxonomy" id="1561998"/>
    <lineage>
        <taxon>Eukaryota</taxon>
        <taxon>Metazoa</taxon>
        <taxon>Ecdysozoa</taxon>
        <taxon>Nematoda</taxon>
        <taxon>Chromadorea</taxon>
        <taxon>Rhabditida</taxon>
        <taxon>Rhabditina</taxon>
        <taxon>Rhabditomorpha</taxon>
        <taxon>Rhabditoidea</taxon>
        <taxon>Rhabditidae</taxon>
        <taxon>Peloderinae</taxon>
        <taxon>Caenorhabditis</taxon>
    </lineage>
</organism>
<keyword evidence="1" id="KW-1185">Reference proteome</keyword>